<proteinExistence type="predicted"/>
<evidence type="ECO:0000259" key="2">
    <source>
        <dbReference type="Pfam" id="PF00171"/>
    </source>
</evidence>
<evidence type="ECO:0000313" key="3">
    <source>
        <dbReference type="EMBL" id="MBB5136103.1"/>
    </source>
</evidence>
<dbReference type="InterPro" id="IPR015590">
    <property type="entry name" value="Aldehyde_DH_dom"/>
</dbReference>
<sequence>MREFLSYVGGRDIDAAEHIYTVSARAVLEDPPGALRLKRALERGEIDPASAGPQVAGRCAVADPGTVQAALAAAASAAREWGASPLDVRLRLGEVIRKRLAETRREFVEIMIAEGRTRTLSEWEVDGLLDIVSPETLSWCAELLRRDFRHGAKRISMRRKPDGVVCVAPPQNAPHSNAVYGAAALLSGNAVVVRAPRSIPLGVMYAVREILAPALEEVGAPPGALNVVCGPPMMAEWLASEHVNDVIYFGGTEKGLAFQRDCVAAGKKPVLELAGNDCAVVWRDADLDLAAGALVEAFNASGQICNVPNQVVVHPAVADDLIERLRAAAARIRPGYPDEEGVVLTPVLAADGFYAFAADALRKGARLVCGGRRLEVDGTPSDTGPFIEPAVVRVDGLASAREVEAVRSETFFPLLPVVVPEPGRPDGQLLDDVLAFVDGNAYGLRNSLWTADEGVAERFAREVRNGGVLKVNDASHCGFAPYMPSHGGTGLTGGVFGEASYMMIRTTHLQGISMAPARG</sequence>
<dbReference type="InterPro" id="IPR016162">
    <property type="entry name" value="Ald_DH_N"/>
</dbReference>
<keyword evidence="1" id="KW-0560">Oxidoreductase</keyword>
<evidence type="ECO:0000313" key="4">
    <source>
        <dbReference type="Proteomes" id="UP000578449"/>
    </source>
</evidence>
<dbReference type="GO" id="GO:0016620">
    <property type="term" value="F:oxidoreductase activity, acting on the aldehyde or oxo group of donors, NAD or NADP as acceptor"/>
    <property type="evidence" value="ECO:0007669"/>
    <property type="project" value="InterPro"/>
</dbReference>
<dbReference type="Gene3D" id="3.40.309.10">
    <property type="entry name" value="Aldehyde Dehydrogenase, Chain A, domain 2"/>
    <property type="match status" value="1"/>
</dbReference>
<evidence type="ECO:0000256" key="1">
    <source>
        <dbReference type="ARBA" id="ARBA00023002"/>
    </source>
</evidence>
<accession>A0A840PDU1</accession>
<protein>
    <submittedName>
        <fullName evidence="3">Acyl-CoA reductase-like NAD-dependent aldehyde dehydrogenase</fullName>
    </submittedName>
</protein>
<reference evidence="3 4" key="1">
    <citation type="submission" date="2020-08" db="EMBL/GenBank/DDBJ databases">
        <title>Genomic Encyclopedia of Type Strains, Phase IV (KMG-IV): sequencing the most valuable type-strain genomes for metagenomic binning, comparative biology and taxonomic classification.</title>
        <authorList>
            <person name="Goeker M."/>
        </authorList>
    </citation>
    <scope>NUCLEOTIDE SEQUENCE [LARGE SCALE GENOMIC DNA]</scope>
    <source>
        <strain evidence="3 4">DSM 45615</strain>
    </source>
</reference>
<dbReference type="RefSeq" id="WP_185053040.1">
    <property type="nucleotide sequence ID" value="NZ_BAABIX010000017.1"/>
</dbReference>
<dbReference type="PANTHER" id="PTHR11699">
    <property type="entry name" value="ALDEHYDE DEHYDROGENASE-RELATED"/>
    <property type="match status" value="1"/>
</dbReference>
<dbReference type="EMBL" id="JACHGN010000013">
    <property type="protein sequence ID" value="MBB5136103.1"/>
    <property type="molecule type" value="Genomic_DNA"/>
</dbReference>
<dbReference type="AlphaFoldDB" id="A0A840PDU1"/>
<feature type="domain" description="Aldehyde dehydrogenase" evidence="2">
    <location>
        <begin position="52"/>
        <end position="493"/>
    </location>
</feature>
<organism evidence="3 4">
    <name type="scientific">Thermocatellispora tengchongensis</name>
    <dbReference type="NCBI Taxonomy" id="1073253"/>
    <lineage>
        <taxon>Bacteria</taxon>
        <taxon>Bacillati</taxon>
        <taxon>Actinomycetota</taxon>
        <taxon>Actinomycetes</taxon>
        <taxon>Streptosporangiales</taxon>
        <taxon>Streptosporangiaceae</taxon>
        <taxon>Thermocatellispora</taxon>
    </lineage>
</organism>
<dbReference type="Proteomes" id="UP000578449">
    <property type="component" value="Unassembled WGS sequence"/>
</dbReference>
<dbReference type="SUPFAM" id="SSF53720">
    <property type="entry name" value="ALDH-like"/>
    <property type="match status" value="1"/>
</dbReference>
<gene>
    <name evidence="3" type="ORF">HNP84_005847</name>
</gene>
<dbReference type="InterPro" id="IPR016161">
    <property type="entry name" value="Ald_DH/histidinol_DH"/>
</dbReference>
<dbReference type="Gene3D" id="3.40.605.10">
    <property type="entry name" value="Aldehyde Dehydrogenase, Chain A, domain 1"/>
    <property type="match status" value="1"/>
</dbReference>
<dbReference type="InterPro" id="IPR016163">
    <property type="entry name" value="Ald_DH_C"/>
</dbReference>
<name>A0A840PDU1_9ACTN</name>
<dbReference type="Pfam" id="PF00171">
    <property type="entry name" value="Aldedh"/>
    <property type="match status" value="1"/>
</dbReference>
<keyword evidence="4" id="KW-1185">Reference proteome</keyword>
<comment type="caution">
    <text evidence="3">The sequence shown here is derived from an EMBL/GenBank/DDBJ whole genome shotgun (WGS) entry which is preliminary data.</text>
</comment>